<proteinExistence type="predicted"/>
<evidence type="ECO:0000313" key="2">
    <source>
        <dbReference type="EMBL" id="GFR66037.1"/>
    </source>
</evidence>
<dbReference type="EMBL" id="BMAT01007514">
    <property type="protein sequence ID" value="GFR66037.1"/>
    <property type="molecule type" value="Genomic_DNA"/>
</dbReference>
<sequence length="145" mass="14907">MNTSNGPSKDDLFKSLALPLPPSSQQTMIGEQQSLFHSVSHAQPLALTSASVSSATSTALPATGHKNPHMTSPPAGMLGGGFFNIAGADAADSACSMAGPSIPAPHRHTQMPLDRSAPHPMLSCPRSSTDFNTCKFNGCTAHAPV</sequence>
<evidence type="ECO:0000256" key="1">
    <source>
        <dbReference type="SAM" id="MobiDB-lite"/>
    </source>
</evidence>
<reference evidence="2 3" key="1">
    <citation type="journal article" date="2021" name="Elife">
        <title>Chloroplast acquisition without the gene transfer in kleptoplastic sea slugs, Plakobranchus ocellatus.</title>
        <authorList>
            <person name="Maeda T."/>
            <person name="Takahashi S."/>
            <person name="Yoshida T."/>
            <person name="Shimamura S."/>
            <person name="Takaki Y."/>
            <person name="Nagai Y."/>
            <person name="Toyoda A."/>
            <person name="Suzuki Y."/>
            <person name="Arimoto A."/>
            <person name="Ishii H."/>
            <person name="Satoh N."/>
            <person name="Nishiyama T."/>
            <person name="Hasebe M."/>
            <person name="Maruyama T."/>
            <person name="Minagawa J."/>
            <person name="Obokata J."/>
            <person name="Shigenobu S."/>
        </authorList>
    </citation>
    <scope>NUCLEOTIDE SEQUENCE [LARGE SCALE GENOMIC DNA]</scope>
</reference>
<organism evidence="2 3">
    <name type="scientific">Elysia marginata</name>
    <dbReference type="NCBI Taxonomy" id="1093978"/>
    <lineage>
        <taxon>Eukaryota</taxon>
        <taxon>Metazoa</taxon>
        <taxon>Spiralia</taxon>
        <taxon>Lophotrochozoa</taxon>
        <taxon>Mollusca</taxon>
        <taxon>Gastropoda</taxon>
        <taxon>Heterobranchia</taxon>
        <taxon>Euthyneura</taxon>
        <taxon>Panpulmonata</taxon>
        <taxon>Sacoglossa</taxon>
        <taxon>Placobranchoidea</taxon>
        <taxon>Plakobranchidae</taxon>
        <taxon>Elysia</taxon>
    </lineage>
</organism>
<feature type="region of interest" description="Disordered" evidence="1">
    <location>
        <begin position="53"/>
        <end position="73"/>
    </location>
</feature>
<dbReference type="Proteomes" id="UP000762676">
    <property type="component" value="Unassembled WGS sequence"/>
</dbReference>
<gene>
    <name evidence="2" type="ORF">ElyMa_003674000</name>
</gene>
<keyword evidence="3" id="KW-1185">Reference proteome</keyword>
<protein>
    <submittedName>
        <fullName evidence="2">Uncharacterized protein</fullName>
    </submittedName>
</protein>
<dbReference type="AlphaFoldDB" id="A0AAV4EY15"/>
<accession>A0AAV4EY15</accession>
<name>A0AAV4EY15_9GAST</name>
<feature type="compositionally biased region" description="Low complexity" evidence="1">
    <location>
        <begin position="53"/>
        <end position="63"/>
    </location>
</feature>
<feature type="region of interest" description="Disordered" evidence="1">
    <location>
        <begin position="1"/>
        <end position="31"/>
    </location>
</feature>
<evidence type="ECO:0000313" key="3">
    <source>
        <dbReference type="Proteomes" id="UP000762676"/>
    </source>
</evidence>
<comment type="caution">
    <text evidence="2">The sequence shown here is derived from an EMBL/GenBank/DDBJ whole genome shotgun (WGS) entry which is preliminary data.</text>
</comment>